<proteinExistence type="predicted"/>
<dbReference type="EMBL" id="JAHRHJ020000005">
    <property type="protein sequence ID" value="KAH9315961.1"/>
    <property type="molecule type" value="Genomic_DNA"/>
</dbReference>
<comment type="caution">
    <text evidence="1">The sequence shown here is derived from an EMBL/GenBank/DDBJ whole genome shotgun (WGS) entry which is preliminary data.</text>
</comment>
<dbReference type="AlphaFoldDB" id="A0AA38G476"/>
<feature type="non-terminal residue" evidence="1">
    <location>
        <position position="1"/>
    </location>
</feature>
<organism evidence="1 2">
    <name type="scientific">Taxus chinensis</name>
    <name type="common">Chinese yew</name>
    <name type="synonym">Taxus wallichiana var. chinensis</name>
    <dbReference type="NCBI Taxonomy" id="29808"/>
    <lineage>
        <taxon>Eukaryota</taxon>
        <taxon>Viridiplantae</taxon>
        <taxon>Streptophyta</taxon>
        <taxon>Embryophyta</taxon>
        <taxon>Tracheophyta</taxon>
        <taxon>Spermatophyta</taxon>
        <taxon>Pinopsida</taxon>
        <taxon>Pinidae</taxon>
        <taxon>Conifers II</taxon>
        <taxon>Cupressales</taxon>
        <taxon>Taxaceae</taxon>
        <taxon>Taxus</taxon>
    </lineage>
</organism>
<evidence type="ECO:0000313" key="2">
    <source>
        <dbReference type="Proteomes" id="UP000824469"/>
    </source>
</evidence>
<dbReference type="Proteomes" id="UP000824469">
    <property type="component" value="Unassembled WGS sequence"/>
</dbReference>
<protein>
    <submittedName>
        <fullName evidence="1">Uncharacterized protein</fullName>
    </submittedName>
</protein>
<sequence>LRDVPESEITGGRSHSRWVGYREEARASTETSRGTGRGWWRELRHPGSGDGFLLLDIDTGL</sequence>
<gene>
    <name evidence="1" type="ORF">KI387_024588</name>
</gene>
<keyword evidence="2" id="KW-1185">Reference proteome</keyword>
<accession>A0AA38G476</accession>
<evidence type="ECO:0000313" key="1">
    <source>
        <dbReference type="EMBL" id="KAH9315961.1"/>
    </source>
</evidence>
<name>A0AA38G476_TAXCH</name>
<reference evidence="1 2" key="1">
    <citation type="journal article" date="2021" name="Nat. Plants">
        <title>The Taxus genome provides insights into paclitaxel biosynthesis.</title>
        <authorList>
            <person name="Xiong X."/>
            <person name="Gou J."/>
            <person name="Liao Q."/>
            <person name="Li Y."/>
            <person name="Zhou Q."/>
            <person name="Bi G."/>
            <person name="Li C."/>
            <person name="Du R."/>
            <person name="Wang X."/>
            <person name="Sun T."/>
            <person name="Guo L."/>
            <person name="Liang H."/>
            <person name="Lu P."/>
            <person name="Wu Y."/>
            <person name="Zhang Z."/>
            <person name="Ro D.K."/>
            <person name="Shang Y."/>
            <person name="Huang S."/>
            <person name="Yan J."/>
        </authorList>
    </citation>
    <scope>NUCLEOTIDE SEQUENCE [LARGE SCALE GENOMIC DNA]</scope>
    <source>
        <strain evidence="1">Ta-2019</strain>
    </source>
</reference>